<dbReference type="InterPro" id="IPR011330">
    <property type="entry name" value="Glyco_hydro/deAcase_b/a-brl"/>
</dbReference>
<dbReference type="AlphaFoldDB" id="A0A7X1AXH2"/>
<sequence length="635" mass="72601">MIPILFFQRLPIVALSLTSFCSPDLFASDSDLRFYTREVRIQTSDYTGKLTLCPLYDDRELAITTRWDDSNPRHYRMLKLMGDYGFHGTLYMNHGMNGEKSLDFDQLKALDADLGAHSMTHPRLATNLSINQMFWEVAEIRAILESERDQPINSYCFSDGNFRNRARPFMQGEIAKSLQRVGYTHNVYARFAESIPDELDAVSTVSPISAGDKNPSMKKFDQRFEQIMSDPNEWYAEAPCVSIGVHVWLYNDESWGEMEEIYKKYANRENWWYCDQSDYAAYQKLLKHTSWAVTDRKDNEVTYEIRVPYASDLGSNSPLSLRFSVPNSRVFVDGELVMARSDDEGTIFHLLPPDFAQIPREISYFRNLTNQPSQPAGSASETSLRAWLYLGANDQLQLQISNRSSVSVEEVRLSYILPPKYENPLAENLVGIASGETLKLERPLKVIGSGEYLWGVPYLLCQIDYLANGQAERVFVSTFDQAVQPPYEAGFRDDSFVSGIFTDLSISERAAELSEPGAAKLASLAWYGPTEMERLMYNRYVLATDLRLSDELESAPSGERYYFIIRELVSDQGGVLVSRSFARLKGVYLNGRKVPKSERGNIPIQPGLNRFVTIHKVNNRTDRKRDYFTYEVRSH</sequence>
<dbReference type="EMBL" id="JACHVA010000075">
    <property type="protein sequence ID" value="MBC2601737.1"/>
    <property type="molecule type" value="Genomic_DNA"/>
</dbReference>
<evidence type="ECO:0000313" key="2">
    <source>
        <dbReference type="EMBL" id="MBC2601737.1"/>
    </source>
</evidence>
<name>A0A7X1AXH2_9BACT</name>
<dbReference type="GO" id="GO:0005975">
    <property type="term" value="P:carbohydrate metabolic process"/>
    <property type="evidence" value="ECO:0007669"/>
    <property type="project" value="InterPro"/>
</dbReference>
<dbReference type="Proteomes" id="UP000525652">
    <property type="component" value="Unassembled WGS sequence"/>
</dbReference>
<feature type="domain" description="NodB homology" evidence="1">
    <location>
        <begin position="67"/>
        <end position="167"/>
    </location>
</feature>
<dbReference type="RefSeq" id="WP_185692445.1">
    <property type="nucleotide sequence ID" value="NZ_JACHVA010000075.1"/>
</dbReference>
<dbReference type="Pfam" id="PF01522">
    <property type="entry name" value="Polysacc_deac_1"/>
    <property type="match status" value="1"/>
</dbReference>
<accession>A0A7X1AXH2</accession>
<protein>
    <submittedName>
        <fullName evidence="2">Polysaccharide deacetylase family protein</fullName>
    </submittedName>
</protein>
<organism evidence="2 3">
    <name type="scientific">Puniceicoccus vermicola</name>
    <dbReference type="NCBI Taxonomy" id="388746"/>
    <lineage>
        <taxon>Bacteria</taxon>
        <taxon>Pseudomonadati</taxon>
        <taxon>Verrucomicrobiota</taxon>
        <taxon>Opitutia</taxon>
        <taxon>Puniceicoccales</taxon>
        <taxon>Puniceicoccaceae</taxon>
        <taxon>Puniceicoccus</taxon>
    </lineage>
</organism>
<gene>
    <name evidence="2" type="ORF">H5P30_08095</name>
</gene>
<proteinExistence type="predicted"/>
<comment type="caution">
    <text evidence="2">The sequence shown here is derived from an EMBL/GenBank/DDBJ whole genome shotgun (WGS) entry which is preliminary data.</text>
</comment>
<evidence type="ECO:0000313" key="3">
    <source>
        <dbReference type="Proteomes" id="UP000525652"/>
    </source>
</evidence>
<evidence type="ECO:0000259" key="1">
    <source>
        <dbReference type="Pfam" id="PF01522"/>
    </source>
</evidence>
<dbReference type="InterPro" id="IPR002509">
    <property type="entry name" value="NODB_dom"/>
</dbReference>
<dbReference type="Gene3D" id="3.20.20.370">
    <property type="entry name" value="Glycoside hydrolase/deacetylase"/>
    <property type="match status" value="1"/>
</dbReference>
<reference evidence="2 3" key="1">
    <citation type="submission" date="2020-07" db="EMBL/GenBank/DDBJ databases">
        <authorList>
            <person name="Feng X."/>
        </authorList>
    </citation>
    <scope>NUCLEOTIDE SEQUENCE [LARGE SCALE GENOMIC DNA]</scope>
    <source>
        <strain evidence="2 3">JCM14086</strain>
    </source>
</reference>
<dbReference type="SUPFAM" id="SSF88713">
    <property type="entry name" value="Glycoside hydrolase/deacetylase"/>
    <property type="match status" value="1"/>
</dbReference>
<keyword evidence="3" id="KW-1185">Reference proteome</keyword>
<dbReference type="GO" id="GO:0016810">
    <property type="term" value="F:hydrolase activity, acting on carbon-nitrogen (but not peptide) bonds"/>
    <property type="evidence" value="ECO:0007669"/>
    <property type="project" value="InterPro"/>
</dbReference>